<dbReference type="Proteomes" id="UP001165368">
    <property type="component" value="Unassembled WGS sequence"/>
</dbReference>
<dbReference type="PANTHER" id="PTHR11699">
    <property type="entry name" value="ALDEHYDE DEHYDROGENASE-RELATED"/>
    <property type="match status" value="1"/>
</dbReference>
<dbReference type="InterPro" id="IPR016161">
    <property type="entry name" value="Ald_DH/histidinol_DH"/>
</dbReference>
<keyword evidence="6" id="KW-1185">Reference proteome</keyword>
<dbReference type="InterPro" id="IPR016160">
    <property type="entry name" value="Ald_DH_CS_CYS"/>
</dbReference>
<dbReference type="Pfam" id="PF00171">
    <property type="entry name" value="Aldedh"/>
    <property type="match status" value="1"/>
</dbReference>
<dbReference type="InterPro" id="IPR029510">
    <property type="entry name" value="Ald_DH_CS_GLU"/>
</dbReference>
<evidence type="ECO:0000256" key="3">
    <source>
        <dbReference type="RuleBase" id="RU003345"/>
    </source>
</evidence>
<dbReference type="SUPFAM" id="SSF53720">
    <property type="entry name" value="ALDH-like"/>
    <property type="match status" value="1"/>
</dbReference>
<evidence type="ECO:0000256" key="2">
    <source>
        <dbReference type="PROSITE-ProRule" id="PRU10007"/>
    </source>
</evidence>
<reference evidence="5" key="1">
    <citation type="submission" date="2022-01" db="EMBL/GenBank/DDBJ databases">
        <authorList>
            <person name="Jo J.-H."/>
            <person name="Im W.-T."/>
        </authorList>
    </citation>
    <scope>NUCLEOTIDE SEQUENCE</scope>
    <source>
        <strain evidence="5">I2-34</strain>
    </source>
</reference>
<dbReference type="Gene3D" id="3.40.605.10">
    <property type="entry name" value="Aldehyde Dehydrogenase, Chain A, domain 1"/>
    <property type="match status" value="1"/>
</dbReference>
<dbReference type="Gene3D" id="3.40.309.10">
    <property type="entry name" value="Aldehyde Dehydrogenase, Chain A, domain 2"/>
    <property type="match status" value="1"/>
</dbReference>
<dbReference type="InterPro" id="IPR016162">
    <property type="entry name" value="Ald_DH_N"/>
</dbReference>
<dbReference type="PROSITE" id="PS00070">
    <property type="entry name" value="ALDEHYDE_DEHYDR_CYS"/>
    <property type="match status" value="1"/>
</dbReference>
<comment type="similarity">
    <text evidence="3">Belongs to the aldehyde dehydrogenase family.</text>
</comment>
<name>A0ABS9L3M2_9MICC</name>
<dbReference type="RefSeq" id="WP_237818394.1">
    <property type="nucleotide sequence ID" value="NZ_JAKLTQ010000002.1"/>
</dbReference>
<protein>
    <submittedName>
        <fullName evidence="5">Aldehyde dehydrogenase family protein</fullName>
    </submittedName>
</protein>
<dbReference type="InterPro" id="IPR016163">
    <property type="entry name" value="Ald_DH_C"/>
</dbReference>
<dbReference type="PROSITE" id="PS00687">
    <property type="entry name" value="ALDEHYDE_DEHYDR_GLU"/>
    <property type="match status" value="1"/>
</dbReference>
<feature type="active site" evidence="2">
    <location>
        <position position="245"/>
    </location>
</feature>
<keyword evidence="1 3" id="KW-0560">Oxidoreductase</keyword>
<evidence type="ECO:0000256" key="1">
    <source>
        <dbReference type="ARBA" id="ARBA00023002"/>
    </source>
</evidence>
<evidence type="ECO:0000313" key="5">
    <source>
        <dbReference type="EMBL" id="MCG2621289.1"/>
    </source>
</evidence>
<evidence type="ECO:0000313" key="6">
    <source>
        <dbReference type="Proteomes" id="UP001165368"/>
    </source>
</evidence>
<organism evidence="5 6">
    <name type="scientific">Arthrobacter hankyongi</name>
    <dbReference type="NCBI Taxonomy" id="2904801"/>
    <lineage>
        <taxon>Bacteria</taxon>
        <taxon>Bacillati</taxon>
        <taxon>Actinomycetota</taxon>
        <taxon>Actinomycetes</taxon>
        <taxon>Micrococcales</taxon>
        <taxon>Micrococcaceae</taxon>
        <taxon>Arthrobacter</taxon>
    </lineage>
</organism>
<proteinExistence type="inferred from homology"/>
<accession>A0ABS9L3M2</accession>
<dbReference type="EMBL" id="JAKLTQ010000002">
    <property type="protein sequence ID" value="MCG2621289.1"/>
    <property type="molecule type" value="Genomic_DNA"/>
</dbReference>
<comment type="caution">
    <text evidence="5">The sequence shown here is derived from an EMBL/GenBank/DDBJ whole genome shotgun (WGS) entry which is preliminary data.</text>
</comment>
<feature type="domain" description="Aldehyde dehydrogenase" evidence="4">
    <location>
        <begin position="20"/>
        <end position="473"/>
    </location>
</feature>
<evidence type="ECO:0000259" key="4">
    <source>
        <dbReference type="Pfam" id="PF00171"/>
    </source>
</evidence>
<dbReference type="InterPro" id="IPR015590">
    <property type="entry name" value="Aldehyde_DH_dom"/>
</dbReference>
<sequence length="484" mass="50267">MNSADFQLVSGADLSFSGVVNVYNPARIDEAVGTIPRMAGGDVDKVVQAAHRAQPGWAALSPVERYERIAQALAAIDMAGADELLTREHGKVRADAARELKYLDYPVKFLQTHLQWLAEGEDLGDNGMHHTKVYRAPYGVVGLLTPWNVPIGMGIITIAPALLAGNSVIAHVPVTAPLTVLRIFGQLAAALPKGVLSLISSPDTAVAQALVEHPLVRNVHFTGSTPIGALVAKEAADTMTTVTLELGGNDPAVVLDDALDDAAIYGRFIAAAFPFGGQACIALKRLYVPKARVGEVVEGLGAALTNTVVGDGLDPATTMGPLHTAVIRDNVKRLLEEARAAGGTVQEYGMLASDPDKGYFMLPAVVSGLENSASVVAEEQFGPVLPVIGYDSVDEAIAMANDSEYGLGSSVWSADVEYAARVAGRIDAGMTWINAHGGAGVDGRAPWGGVKLSGTGRGGANRAGLEGFTEAHAVIMPGSGVRGA</sequence>
<gene>
    <name evidence="5" type="ORF">LVY72_05100</name>
</gene>